<accession>W2TD19</accession>
<evidence type="ECO:0000313" key="1">
    <source>
        <dbReference type="EMBL" id="ETN79091.1"/>
    </source>
</evidence>
<organism evidence="1 2">
    <name type="scientific">Necator americanus</name>
    <name type="common">Human hookworm</name>
    <dbReference type="NCBI Taxonomy" id="51031"/>
    <lineage>
        <taxon>Eukaryota</taxon>
        <taxon>Metazoa</taxon>
        <taxon>Ecdysozoa</taxon>
        <taxon>Nematoda</taxon>
        <taxon>Chromadorea</taxon>
        <taxon>Rhabditida</taxon>
        <taxon>Rhabditina</taxon>
        <taxon>Rhabditomorpha</taxon>
        <taxon>Strongyloidea</taxon>
        <taxon>Ancylostomatidae</taxon>
        <taxon>Bunostominae</taxon>
        <taxon>Necator</taxon>
    </lineage>
</organism>
<reference evidence="2" key="1">
    <citation type="journal article" date="2014" name="Nat. Genet.">
        <title>Genome of the human hookworm Necator americanus.</title>
        <authorList>
            <person name="Tang Y.T."/>
            <person name="Gao X."/>
            <person name="Rosa B.A."/>
            <person name="Abubucker S."/>
            <person name="Hallsworth-Pepin K."/>
            <person name="Martin J."/>
            <person name="Tyagi R."/>
            <person name="Heizer E."/>
            <person name="Zhang X."/>
            <person name="Bhonagiri-Palsikar V."/>
            <person name="Minx P."/>
            <person name="Warren W.C."/>
            <person name="Wang Q."/>
            <person name="Zhan B."/>
            <person name="Hotez P.J."/>
            <person name="Sternberg P.W."/>
            <person name="Dougall A."/>
            <person name="Gaze S.T."/>
            <person name="Mulvenna J."/>
            <person name="Sotillo J."/>
            <person name="Ranganathan S."/>
            <person name="Rabelo E.M."/>
            <person name="Wilson R.K."/>
            <person name="Felgner P.L."/>
            <person name="Bethony J."/>
            <person name="Hawdon J.M."/>
            <person name="Gasser R.B."/>
            <person name="Loukas A."/>
            <person name="Mitreva M."/>
        </authorList>
    </citation>
    <scope>NUCLEOTIDE SEQUENCE [LARGE SCALE GENOMIC DNA]</scope>
</reference>
<keyword evidence="2" id="KW-1185">Reference proteome</keyword>
<proteinExistence type="predicted"/>
<sequence length="79" mass="9120">MFSHTEPTYSVKQAVKRLRVSGSRGAKHLWELHERMDFDPFGEQNPWTGRGQIKSRDFLDEVLVSESKGGKILYQNAQI</sequence>
<dbReference type="AlphaFoldDB" id="W2TD19"/>
<dbReference type="KEGG" id="nai:NECAME_10038"/>
<gene>
    <name evidence="1" type="ORF">NECAME_10038</name>
</gene>
<evidence type="ECO:0000313" key="2">
    <source>
        <dbReference type="Proteomes" id="UP000053676"/>
    </source>
</evidence>
<dbReference type="EMBL" id="KI659651">
    <property type="protein sequence ID" value="ETN79091.1"/>
    <property type="molecule type" value="Genomic_DNA"/>
</dbReference>
<protein>
    <submittedName>
        <fullName evidence="1">Uncharacterized protein</fullName>
    </submittedName>
</protein>
<name>W2TD19_NECAM</name>
<dbReference type="Proteomes" id="UP000053676">
    <property type="component" value="Unassembled WGS sequence"/>
</dbReference>